<accession>A0A6J5SXH6</accession>
<evidence type="ECO:0000313" key="2">
    <source>
        <dbReference type="EMBL" id="CAB4219686.1"/>
    </source>
</evidence>
<protein>
    <submittedName>
        <fullName evidence="2">Uncharacterized protein</fullName>
    </submittedName>
</protein>
<dbReference type="EMBL" id="LR797485">
    <property type="protein sequence ID" value="CAB4219686.1"/>
    <property type="molecule type" value="Genomic_DNA"/>
</dbReference>
<name>A0A6J5SXH6_9CAUD</name>
<evidence type="ECO:0000313" key="1">
    <source>
        <dbReference type="EMBL" id="CAB4178483.1"/>
    </source>
</evidence>
<organism evidence="2">
    <name type="scientific">uncultured Caudovirales phage</name>
    <dbReference type="NCBI Taxonomy" id="2100421"/>
    <lineage>
        <taxon>Viruses</taxon>
        <taxon>Duplodnaviria</taxon>
        <taxon>Heunggongvirae</taxon>
        <taxon>Uroviricota</taxon>
        <taxon>Caudoviricetes</taxon>
        <taxon>Peduoviridae</taxon>
        <taxon>Maltschvirus</taxon>
        <taxon>Maltschvirus maltsch</taxon>
    </lineage>
</organism>
<proteinExistence type="predicted"/>
<gene>
    <name evidence="1" type="ORF">UFOVP1021_40</name>
    <name evidence="2" type="ORF">UFOVP1622_4</name>
</gene>
<dbReference type="EMBL" id="LR796967">
    <property type="protein sequence ID" value="CAB4178483.1"/>
    <property type="molecule type" value="Genomic_DNA"/>
</dbReference>
<sequence>MAEYGDGAFRSGERLTADKLNSLAAGRPLSVTGAGHADRGSGGDVVAIDQAEVIYIRLTGKDTTKTPIRYAWKEVARNGASSLPGDPTWQNINYRVGSSNGDYATELNNANLTVNDNYIYRSERSPTTGEWLFFLSRRVRVACGETGYCLRLPTVMNYNTASCSISTANAPYLVYPPGHIEYDSNLCKKAEYPNGYWTKSGVNPSVADQNYLHLIDYLTCQALYNNTPANLTKDSITRTEHDITSLVSVFFPSPIIVKSYAGPIDPINDCPALSSNATYTFTINKAVTWIDANLTAASFCGGFNVAFQRGYYLNVNVHKTEPGGQTYDVNLDYAPQGTPNANGIWPAYNNVLQDIVEGNLENNPSGGGAVASGGSCDATGPNPAIYGSIAFSY</sequence>
<reference evidence="2" key="1">
    <citation type="submission" date="2020-05" db="EMBL/GenBank/DDBJ databases">
        <authorList>
            <person name="Chiriac C."/>
            <person name="Salcher M."/>
            <person name="Ghai R."/>
            <person name="Kavagutti S V."/>
        </authorList>
    </citation>
    <scope>NUCLEOTIDE SEQUENCE</scope>
</reference>